<feature type="domain" description="EF-hand" evidence="6">
    <location>
        <begin position="255"/>
        <end position="290"/>
    </location>
</feature>
<dbReference type="Pfam" id="PF00036">
    <property type="entry name" value="EF-hand_1"/>
    <property type="match status" value="1"/>
</dbReference>
<dbReference type="PROSITE" id="PS50222">
    <property type="entry name" value="EF_HAND_2"/>
    <property type="match status" value="2"/>
</dbReference>
<dbReference type="EMBL" id="VDMD01000011">
    <property type="protein sequence ID" value="TRM62932.1"/>
    <property type="molecule type" value="Genomic_DNA"/>
</dbReference>
<dbReference type="PROSITE" id="PS00018">
    <property type="entry name" value="EF_HAND_1"/>
    <property type="match status" value="2"/>
</dbReference>
<dbReference type="OrthoDB" id="186625at2759"/>
<dbReference type="PANTHER" id="PTHR46212">
    <property type="entry name" value="PEFLIN"/>
    <property type="match status" value="1"/>
</dbReference>
<keyword evidence="3" id="KW-0479">Metal-binding</keyword>
<dbReference type="GO" id="GO:0048306">
    <property type="term" value="F:calcium-dependent protein binding"/>
    <property type="evidence" value="ECO:0007669"/>
    <property type="project" value="UniProtKB-ARBA"/>
</dbReference>
<dbReference type="GO" id="GO:0005509">
    <property type="term" value="F:calcium ion binding"/>
    <property type="evidence" value="ECO:0007669"/>
    <property type="project" value="InterPro"/>
</dbReference>
<keyword evidence="2" id="KW-0963">Cytoplasm</keyword>
<keyword evidence="5" id="KW-0106">Calcium</keyword>
<dbReference type="Gene3D" id="1.10.238.10">
    <property type="entry name" value="EF-hand"/>
    <property type="match status" value="1"/>
</dbReference>
<dbReference type="InterPro" id="IPR018247">
    <property type="entry name" value="EF_Hand_1_Ca_BS"/>
</dbReference>
<feature type="domain" description="EF-hand" evidence="6">
    <location>
        <begin position="188"/>
        <end position="223"/>
    </location>
</feature>
<comment type="caution">
    <text evidence="7">The sequence shown here is derived from an EMBL/GenBank/DDBJ whole genome shotgun (WGS) entry which is preliminary data.</text>
</comment>
<dbReference type="InterPro" id="IPR051426">
    <property type="entry name" value="Peflin/Sorcin_CaBP"/>
</dbReference>
<organism evidence="7 8">
    <name type="scientific">Schizophyllum amplum</name>
    <dbReference type="NCBI Taxonomy" id="97359"/>
    <lineage>
        <taxon>Eukaryota</taxon>
        <taxon>Fungi</taxon>
        <taxon>Dikarya</taxon>
        <taxon>Basidiomycota</taxon>
        <taxon>Agaricomycotina</taxon>
        <taxon>Agaricomycetes</taxon>
        <taxon>Agaricomycetidae</taxon>
        <taxon>Agaricales</taxon>
        <taxon>Schizophyllaceae</taxon>
        <taxon>Schizophyllum</taxon>
    </lineage>
</organism>
<evidence type="ECO:0000256" key="3">
    <source>
        <dbReference type="ARBA" id="ARBA00022723"/>
    </source>
</evidence>
<evidence type="ECO:0000259" key="6">
    <source>
        <dbReference type="PROSITE" id="PS50222"/>
    </source>
</evidence>
<dbReference type="InterPro" id="IPR011992">
    <property type="entry name" value="EF-hand-dom_pair"/>
</dbReference>
<dbReference type="AlphaFoldDB" id="A0A550CDP5"/>
<evidence type="ECO:0000313" key="7">
    <source>
        <dbReference type="EMBL" id="TRM62932.1"/>
    </source>
</evidence>
<dbReference type="STRING" id="97359.A0A550CDP5"/>
<evidence type="ECO:0000256" key="1">
    <source>
        <dbReference type="ARBA" id="ARBA00004496"/>
    </source>
</evidence>
<gene>
    <name evidence="7" type="ORF">BD626DRAFT_43413</name>
</gene>
<dbReference type="GO" id="GO:0005737">
    <property type="term" value="C:cytoplasm"/>
    <property type="evidence" value="ECO:0007669"/>
    <property type="project" value="UniProtKB-SubCell"/>
</dbReference>
<dbReference type="SMART" id="SM00054">
    <property type="entry name" value="EFh"/>
    <property type="match status" value="3"/>
</dbReference>
<evidence type="ECO:0000256" key="4">
    <source>
        <dbReference type="ARBA" id="ARBA00022737"/>
    </source>
</evidence>
<dbReference type="InterPro" id="IPR002048">
    <property type="entry name" value="EF_hand_dom"/>
</dbReference>
<keyword evidence="4" id="KW-0677">Repeat</keyword>
<dbReference type="Proteomes" id="UP000320762">
    <property type="component" value="Unassembled WGS sequence"/>
</dbReference>
<evidence type="ECO:0000256" key="2">
    <source>
        <dbReference type="ARBA" id="ARBA00022490"/>
    </source>
</evidence>
<accession>A0A550CDP5</accession>
<dbReference type="Pfam" id="PF13499">
    <property type="entry name" value="EF-hand_7"/>
    <property type="match status" value="1"/>
</dbReference>
<comment type="subcellular location">
    <subcellularLocation>
        <location evidence="1">Cytoplasm</location>
    </subcellularLocation>
</comment>
<sequence>MATRTMRIDLHLSFPAGVPAESPGAFVDEPERMSITKAMHDGYTPPVLPSVHDAKLLIDAQAALSDPPPPYMRQSTAALPVQFKDGHDTMPVPAPVSDTNTKDVLSIDKHAMSLDSNCNNLAVPCSSVASLGSSSQPSSFSSSQTTMTFSKEPVHAIPVHHSSHCSSHQLCSGKPSGHWQGSSASGVPSDDELRQWFSAIDEDQSGSITAEELQCALLNGNWTKFDINTIKMLMANFDTDRDGTIDCSEFTALWKCVVEWQQIFWHFDRNQSGYIDIHELVGVLTALAYKVTSVLTLASQKYAICNTSGCLRGIAFDHFVAVMAMAETPQLKADDR</sequence>
<evidence type="ECO:0000313" key="8">
    <source>
        <dbReference type="Proteomes" id="UP000320762"/>
    </source>
</evidence>
<dbReference type="PANTHER" id="PTHR46212:SF3">
    <property type="entry name" value="GH27120P"/>
    <property type="match status" value="1"/>
</dbReference>
<name>A0A550CDP5_9AGAR</name>
<proteinExistence type="predicted"/>
<dbReference type="SUPFAM" id="SSF47473">
    <property type="entry name" value="EF-hand"/>
    <property type="match status" value="1"/>
</dbReference>
<protein>
    <recommendedName>
        <fullName evidence="6">EF-hand domain-containing protein</fullName>
    </recommendedName>
</protein>
<evidence type="ECO:0000256" key="5">
    <source>
        <dbReference type="ARBA" id="ARBA00022837"/>
    </source>
</evidence>
<reference evidence="7 8" key="1">
    <citation type="journal article" date="2019" name="New Phytol.">
        <title>Comparative genomics reveals unique wood-decay strategies and fruiting body development in the Schizophyllaceae.</title>
        <authorList>
            <person name="Almasi E."/>
            <person name="Sahu N."/>
            <person name="Krizsan K."/>
            <person name="Balint B."/>
            <person name="Kovacs G.M."/>
            <person name="Kiss B."/>
            <person name="Cseklye J."/>
            <person name="Drula E."/>
            <person name="Henrissat B."/>
            <person name="Nagy I."/>
            <person name="Chovatia M."/>
            <person name="Adam C."/>
            <person name="LaButti K."/>
            <person name="Lipzen A."/>
            <person name="Riley R."/>
            <person name="Grigoriev I.V."/>
            <person name="Nagy L.G."/>
        </authorList>
    </citation>
    <scope>NUCLEOTIDE SEQUENCE [LARGE SCALE GENOMIC DNA]</scope>
    <source>
        <strain evidence="7 8">NL-1724</strain>
    </source>
</reference>
<keyword evidence="8" id="KW-1185">Reference proteome</keyword>